<keyword evidence="3" id="KW-0949">S-adenosyl-L-methionine</keyword>
<dbReference type="GO" id="GO:0008171">
    <property type="term" value="F:O-methyltransferase activity"/>
    <property type="evidence" value="ECO:0007669"/>
    <property type="project" value="InterPro"/>
</dbReference>
<evidence type="ECO:0000313" key="8">
    <source>
        <dbReference type="Proteomes" id="UP000195880"/>
    </source>
</evidence>
<reference evidence="7 8" key="1">
    <citation type="submission" date="2017-05" db="EMBL/GenBank/DDBJ databases">
        <title>Streptomyces alboflavus Genome sequencing and assembly.</title>
        <authorList>
            <person name="Wang Y."/>
            <person name="Du B."/>
            <person name="Ding Y."/>
            <person name="Liu H."/>
            <person name="Hou Q."/>
            <person name="Liu K."/>
            <person name="Wang C."/>
            <person name="Yao L."/>
        </authorList>
    </citation>
    <scope>NUCLEOTIDE SEQUENCE [LARGE SCALE GENOMIC DNA]</scope>
    <source>
        <strain evidence="7 8">MDJK44</strain>
    </source>
</reference>
<dbReference type="InterPro" id="IPR036388">
    <property type="entry name" value="WH-like_DNA-bd_sf"/>
</dbReference>
<dbReference type="Gene3D" id="1.10.287.1350">
    <property type="match status" value="1"/>
</dbReference>
<name>A0A1Z1W3R1_9ACTN</name>
<keyword evidence="1 7" id="KW-0489">Methyltransferase</keyword>
<feature type="domain" description="O-methyltransferase dimerisation" evidence="6">
    <location>
        <begin position="19"/>
        <end position="93"/>
    </location>
</feature>
<dbReference type="AlphaFoldDB" id="A0A1Z1W3R1"/>
<proteinExistence type="predicted"/>
<feature type="active site" description="Proton acceptor" evidence="4">
    <location>
        <position position="253"/>
    </location>
</feature>
<feature type="domain" description="O-methyltransferase C-terminal" evidence="5">
    <location>
        <begin position="117"/>
        <end position="326"/>
    </location>
</feature>
<dbReference type="InterPro" id="IPR036390">
    <property type="entry name" value="WH_DNA-bd_sf"/>
</dbReference>
<dbReference type="STRING" id="67267.GCA_000716675_00652"/>
<dbReference type="Gene3D" id="1.10.10.10">
    <property type="entry name" value="Winged helix-like DNA-binding domain superfamily/Winged helix DNA-binding domain"/>
    <property type="match status" value="1"/>
</dbReference>
<accession>A0A1Z1W3R1</accession>
<protein>
    <submittedName>
        <fullName evidence="7">Methyltransferase</fullName>
    </submittedName>
</protein>
<evidence type="ECO:0000259" key="6">
    <source>
        <dbReference type="Pfam" id="PF08100"/>
    </source>
</evidence>
<dbReference type="InterPro" id="IPR016461">
    <property type="entry name" value="COMT-like"/>
</dbReference>
<evidence type="ECO:0000256" key="3">
    <source>
        <dbReference type="ARBA" id="ARBA00022691"/>
    </source>
</evidence>
<sequence length="350" mass="37402">MTNDEARQSLPEDARLVIEYAFGGVAAQTMRAALRLRVVELIGDKEMTADDVAAEVAAAPQSMARLLRALASMGLLEERTAGTFAVTPAGALLDPARPGSLASIARMFTDPMMLRGWEQLDDSVRTGEVAFDKVFGTDFFGHLKQHPDLSAEFNTAMSQGTRQTAAALPGAVDFGRFKTVMDIGGGDGTLLSAVLREHPAVTGVIYDTEEGLAQAPATLSKDGLTDRCSLVAGDFFRSVPEGADLHMMKSIVHDWSDDQVVTILSHCRAALPPGGRVLIVEPVLSEIVDPETAGRIYLSDLNMLVNVGGRERTRAEFEEVCRRAGLAVTSVTPLPQAPPFHAIEAEVAAD</sequence>
<evidence type="ECO:0000313" key="7">
    <source>
        <dbReference type="EMBL" id="ARX81061.1"/>
    </source>
</evidence>
<dbReference type="KEGG" id="salf:SMD44_00459"/>
<dbReference type="InterPro" id="IPR029063">
    <property type="entry name" value="SAM-dependent_MTases_sf"/>
</dbReference>
<dbReference type="CDD" id="cd02440">
    <property type="entry name" value="AdoMet_MTases"/>
    <property type="match status" value="1"/>
</dbReference>
<evidence type="ECO:0000256" key="4">
    <source>
        <dbReference type="PIRSR" id="PIRSR005739-1"/>
    </source>
</evidence>
<dbReference type="Proteomes" id="UP000195880">
    <property type="component" value="Chromosome"/>
</dbReference>
<gene>
    <name evidence="7" type="ORF">SMD44_00459</name>
</gene>
<dbReference type="SUPFAM" id="SSF46785">
    <property type="entry name" value="Winged helix' DNA-binding domain"/>
    <property type="match status" value="1"/>
</dbReference>
<dbReference type="PANTHER" id="PTHR43712:SF2">
    <property type="entry name" value="O-METHYLTRANSFERASE CICE"/>
    <property type="match status" value="1"/>
</dbReference>
<dbReference type="SUPFAM" id="SSF53335">
    <property type="entry name" value="S-adenosyl-L-methionine-dependent methyltransferases"/>
    <property type="match status" value="1"/>
</dbReference>
<keyword evidence="8" id="KW-1185">Reference proteome</keyword>
<dbReference type="PROSITE" id="PS51683">
    <property type="entry name" value="SAM_OMT_II"/>
    <property type="match status" value="1"/>
</dbReference>
<dbReference type="OrthoDB" id="4145676at2"/>
<organism evidence="7 8">
    <name type="scientific">Streptomyces alboflavus</name>
    <dbReference type="NCBI Taxonomy" id="67267"/>
    <lineage>
        <taxon>Bacteria</taxon>
        <taxon>Bacillati</taxon>
        <taxon>Actinomycetota</taxon>
        <taxon>Actinomycetes</taxon>
        <taxon>Kitasatosporales</taxon>
        <taxon>Streptomycetaceae</taxon>
        <taxon>Streptomyces</taxon>
    </lineage>
</organism>
<dbReference type="PIRSF" id="PIRSF005739">
    <property type="entry name" value="O-mtase"/>
    <property type="match status" value="1"/>
</dbReference>
<keyword evidence="2 7" id="KW-0808">Transferase</keyword>
<dbReference type="RefSeq" id="WP_087882650.1">
    <property type="nucleotide sequence ID" value="NZ_CP021748.1"/>
</dbReference>
<dbReference type="Gene3D" id="3.40.50.150">
    <property type="entry name" value="Vaccinia Virus protein VP39"/>
    <property type="match status" value="1"/>
</dbReference>
<dbReference type="Pfam" id="PF08100">
    <property type="entry name" value="Dimerisation"/>
    <property type="match status" value="1"/>
</dbReference>
<dbReference type="GO" id="GO:0032259">
    <property type="term" value="P:methylation"/>
    <property type="evidence" value="ECO:0007669"/>
    <property type="project" value="UniProtKB-KW"/>
</dbReference>
<evidence type="ECO:0000256" key="2">
    <source>
        <dbReference type="ARBA" id="ARBA00022679"/>
    </source>
</evidence>
<evidence type="ECO:0000259" key="5">
    <source>
        <dbReference type="Pfam" id="PF00891"/>
    </source>
</evidence>
<dbReference type="PANTHER" id="PTHR43712">
    <property type="entry name" value="PUTATIVE (AFU_ORTHOLOGUE AFUA_4G14580)-RELATED"/>
    <property type="match status" value="1"/>
</dbReference>
<dbReference type="EMBL" id="CP021748">
    <property type="protein sequence ID" value="ARX81061.1"/>
    <property type="molecule type" value="Genomic_DNA"/>
</dbReference>
<dbReference type="GO" id="GO:0046983">
    <property type="term" value="F:protein dimerization activity"/>
    <property type="evidence" value="ECO:0007669"/>
    <property type="project" value="InterPro"/>
</dbReference>
<dbReference type="InterPro" id="IPR012967">
    <property type="entry name" value="COMT_dimerisation"/>
</dbReference>
<evidence type="ECO:0000256" key="1">
    <source>
        <dbReference type="ARBA" id="ARBA00022603"/>
    </source>
</evidence>
<dbReference type="Pfam" id="PF00891">
    <property type="entry name" value="Methyltransf_2"/>
    <property type="match status" value="1"/>
</dbReference>
<dbReference type="eggNOG" id="COG0500">
    <property type="taxonomic scope" value="Bacteria"/>
</dbReference>
<dbReference type="InterPro" id="IPR001077">
    <property type="entry name" value="COMT_C"/>
</dbReference>